<accession>A0ABT7JD66</accession>
<protein>
    <recommendedName>
        <fullName evidence="3">Tetratricopeptide repeat protein</fullName>
    </recommendedName>
</protein>
<keyword evidence="2" id="KW-1185">Reference proteome</keyword>
<name>A0ABT7JD66_9DEIO</name>
<proteinExistence type="predicted"/>
<reference evidence="1 2" key="1">
    <citation type="submission" date="2023-05" db="EMBL/GenBank/DDBJ databases">
        <authorList>
            <person name="Gao F."/>
        </authorList>
    </citation>
    <scope>NUCLEOTIDE SEQUENCE [LARGE SCALE GENOMIC DNA]</scope>
    <source>
        <strain evidence="1 2">MIMF12</strain>
    </source>
</reference>
<dbReference type="InterPro" id="IPR011990">
    <property type="entry name" value="TPR-like_helical_dom_sf"/>
</dbReference>
<organism evidence="1 2">
    <name type="scientific">Deinococcus rhizophilus</name>
    <dbReference type="NCBI Taxonomy" id="3049544"/>
    <lineage>
        <taxon>Bacteria</taxon>
        <taxon>Thermotogati</taxon>
        <taxon>Deinococcota</taxon>
        <taxon>Deinococci</taxon>
        <taxon>Deinococcales</taxon>
        <taxon>Deinococcaceae</taxon>
        <taxon>Deinococcus</taxon>
    </lineage>
</organism>
<dbReference type="Gene3D" id="1.10.10.10">
    <property type="entry name" value="Winged helix-like DNA-binding domain superfamily/Winged helix DNA-binding domain"/>
    <property type="match status" value="1"/>
</dbReference>
<dbReference type="SUPFAM" id="SSF48452">
    <property type="entry name" value="TPR-like"/>
    <property type="match status" value="1"/>
</dbReference>
<dbReference type="Pfam" id="PF13424">
    <property type="entry name" value="TPR_12"/>
    <property type="match status" value="1"/>
</dbReference>
<comment type="caution">
    <text evidence="1">The sequence shown here is derived from an EMBL/GenBank/DDBJ whole genome shotgun (WGS) entry which is preliminary data.</text>
</comment>
<dbReference type="InterPro" id="IPR036388">
    <property type="entry name" value="WH-like_DNA-bd_sf"/>
</dbReference>
<dbReference type="Gene3D" id="1.25.40.10">
    <property type="entry name" value="Tetratricopeptide repeat domain"/>
    <property type="match status" value="1"/>
</dbReference>
<dbReference type="Proteomes" id="UP001302059">
    <property type="component" value="Unassembled WGS sequence"/>
</dbReference>
<sequence>MPPVEDASAFAALPGALQLALLPLAFERVWHPVRSLQVAPDLPDGWWQAVITTLHLTPSPDGTVEVPESLRTQLTQRLATEQPHVYREAARRASREAHQQGDIRRAVALLHDIGDAEAADLLLEDWLSDRINASEHELAQHTIETLLPQQVGPRARAAYWISVMVSAPREQAATARHEVQAAYDAGEHNPRLLHTLSYALQYDGHYALALQVVEQGLKAGATGLDRLRLTHQKSMCLSYLARHEEHLAAAQDLLEEAQRQGNVSFTASAHATLAYAHEDLGDWDTAEVHYQRGAQLFRRISQTRLLATLLNNYAQSLAGRGRPVEAFQLLDEADALPETTLIHHAWIALSRAIVQHHSGLHSEALVTARRASELLAEAHLPGDELVALLIEAERLALDGQLEEAQQRLREAQAMRSDDPANVAALDLTAAVLAYVTGQIERAKALLEASLTPDLPAWDQARAHAYLAAIAYREGQSPDLDALAQALTLTDAPLLTDALALRPFLSWLGTQPEWAERVTQVFAQSRPAGQIPLRLELFGPIEVHGPSRRVAFKTRRAAELLAFLALNGPARRRDLLAGLWEGIPDKLTVDLFKKTLKHLRVALDELLPPEADPVPVSSGIYSLHPLLEIRTAWLPGGLFPAPDVRQSGELTIRGAFLADAQGPWADDLREEVHQQLRTALAERGTAGDPTATRLLAQVRGL</sequence>
<dbReference type="EMBL" id="JASNGB010000008">
    <property type="protein sequence ID" value="MDL2342972.1"/>
    <property type="molecule type" value="Genomic_DNA"/>
</dbReference>
<evidence type="ECO:0000313" key="2">
    <source>
        <dbReference type="Proteomes" id="UP001302059"/>
    </source>
</evidence>
<dbReference type="RefSeq" id="WP_285521000.1">
    <property type="nucleotide sequence ID" value="NZ_JASNGB010000008.1"/>
</dbReference>
<evidence type="ECO:0008006" key="3">
    <source>
        <dbReference type="Google" id="ProtNLM"/>
    </source>
</evidence>
<gene>
    <name evidence="1" type="ORF">QOL99_02285</name>
</gene>
<evidence type="ECO:0000313" key="1">
    <source>
        <dbReference type="EMBL" id="MDL2342972.1"/>
    </source>
</evidence>